<name>A0ABW3WX38_9HYPH</name>
<evidence type="ECO:0000256" key="2">
    <source>
        <dbReference type="ARBA" id="ARBA00023125"/>
    </source>
</evidence>
<dbReference type="Gene3D" id="1.10.10.60">
    <property type="entry name" value="Homeodomain-like"/>
    <property type="match status" value="1"/>
</dbReference>
<dbReference type="PANTHER" id="PTHR30461">
    <property type="entry name" value="DNA-INVERTASE FROM LAMBDOID PROPHAGE"/>
    <property type="match status" value="1"/>
</dbReference>
<dbReference type="RefSeq" id="WP_238208083.1">
    <property type="nucleotide sequence ID" value="NZ_JBHTND010000010.1"/>
</dbReference>
<evidence type="ECO:0000256" key="4">
    <source>
        <dbReference type="PROSITE-ProRule" id="PRU10137"/>
    </source>
</evidence>
<keyword evidence="2" id="KW-0238">DNA-binding</keyword>
<comment type="caution">
    <text evidence="6">The sequence shown here is derived from an EMBL/GenBank/DDBJ whole genome shotgun (WGS) entry which is preliminary data.</text>
</comment>
<organism evidence="6 7">
    <name type="scientific">Methylobacterium marchantiae</name>
    <dbReference type="NCBI Taxonomy" id="600331"/>
    <lineage>
        <taxon>Bacteria</taxon>
        <taxon>Pseudomonadati</taxon>
        <taxon>Pseudomonadota</taxon>
        <taxon>Alphaproteobacteria</taxon>
        <taxon>Hyphomicrobiales</taxon>
        <taxon>Methylobacteriaceae</taxon>
        <taxon>Methylobacterium</taxon>
    </lineage>
</organism>
<dbReference type="SMART" id="SM00857">
    <property type="entry name" value="Resolvase"/>
    <property type="match status" value="1"/>
</dbReference>
<keyword evidence="1" id="KW-0229">DNA integration</keyword>
<dbReference type="CDD" id="cd03768">
    <property type="entry name" value="SR_ResInv"/>
    <property type="match status" value="1"/>
</dbReference>
<feature type="domain" description="Resolvase/invertase-type recombinase catalytic" evidence="5">
    <location>
        <begin position="2"/>
        <end position="134"/>
    </location>
</feature>
<gene>
    <name evidence="6" type="ORF">ACFQ4G_09010</name>
</gene>
<accession>A0ABW3WX38</accession>
<dbReference type="Pfam" id="PF00239">
    <property type="entry name" value="Resolvase"/>
    <property type="match status" value="1"/>
</dbReference>
<evidence type="ECO:0000256" key="3">
    <source>
        <dbReference type="ARBA" id="ARBA00023172"/>
    </source>
</evidence>
<sequence>MRKIGYLRVSTQEQRPDRQIDALQSRCDALRIETVSATSRRRPVYDATLAELMLGDTLVVLDLDRAFRSVIDAVSTAERLLARGIGFEIANLQVDTATPSGMLVYTVMSAFAEFERRMLIQRTKEGLAAARRRGKRLGRPPKLTPAQLATARDALADESETITSLARQFAVAPWTLSRALRQRQGQHT</sequence>
<evidence type="ECO:0000259" key="5">
    <source>
        <dbReference type="PROSITE" id="PS51736"/>
    </source>
</evidence>
<dbReference type="InterPro" id="IPR006118">
    <property type="entry name" value="Recombinase_CS"/>
</dbReference>
<dbReference type="EMBL" id="JBHTND010000010">
    <property type="protein sequence ID" value="MFD1301722.1"/>
    <property type="molecule type" value="Genomic_DNA"/>
</dbReference>
<dbReference type="InterPro" id="IPR036162">
    <property type="entry name" value="Resolvase-like_N_sf"/>
</dbReference>
<dbReference type="PANTHER" id="PTHR30461:SF2">
    <property type="entry name" value="SERINE RECOMBINASE PINE-RELATED"/>
    <property type="match status" value="1"/>
</dbReference>
<dbReference type="PROSITE" id="PS51736">
    <property type="entry name" value="RECOMBINASES_3"/>
    <property type="match status" value="1"/>
</dbReference>
<protein>
    <submittedName>
        <fullName evidence="6">Recombinase family protein</fullName>
    </submittedName>
</protein>
<proteinExistence type="predicted"/>
<dbReference type="PROSITE" id="PS00397">
    <property type="entry name" value="RECOMBINASES_1"/>
    <property type="match status" value="1"/>
</dbReference>
<dbReference type="InterPro" id="IPR006119">
    <property type="entry name" value="Resolv_N"/>
</dbReference>
<reference evidence="7" key="1">
    <citation type="journal article" date="2019" name="Int. J. Syst. Evol. Microbiol.">
        <title>The Global Catalogue of Microorganisms (GCM) 10K type strain sequencing project: providing services to taxonomists for standard genome sequencing and annotation.</title>
        <authorList>
            <consortium name="The Broad Institute Genomics Platform"/>
            <consortium name="The Broad Institute Genome Sequencing Center for Infectious Disease"/>
            <person name="Wu L."/>
            <person name="Ma J."/>
        </authorList>
    </citation>
    <scope>NUCLEOTIDE SEQUENCE [LARGE SCALE GENOMIC DNA]</scope>
    <source>
        <strain evidence="7">CCUG 56108</strain>
    </source>
</reference>
<dbReference type="Gene3D" id="3.40.50.1390">
    <property type="entry name" value="Resolvase, N-terminal catalytic domain"/>
    <property type="match status" value="1"/>
</dbReference>
<keyword evidence="7" id="KW-1185">Reference proteome</keyword>
<dbReference type="SUPFAM" id="SSF53041">
    <property type="entry name" value="Resolvase-like"/>
    <property type="match status" value="1"/>
</dbReference>
<evidence type="ECO:0000256" key="1">
    <source>
        <dbReference type="ARBA" id="ARBA00022908"/>
    </source>
</evidence>
<feature type="active site" description="O-(5'-phospho-DNA)-serine intermediate" evidence="4">
    <location>
        <position position="10"/>
    </location>
</feature>
<evidence type="ECO:0000313" key="6">
    <source>
        <dbReference type="EMBL" id="MFD1301722.1"/>
    </source>
</evidence>
<evidence type="ECO:0000313" key="7">
    <source>
        <dbReference type="Proteomes" id="UP001597176"/>
    </source>
</evidence>
<keyword evidence="3" id="KW-0233">DNA recombination</keyword>
<dbReference type="InterPro" id="IPR050639">
    <property type="entry name" value="SSR_resolvase"/>
</dbReference>
<dbReference type="Proteomes" id="UP001597176">
    <property type="component" value="Unassembled WGS sequence"/>
</dbReference>